<dbReference type="PANTHER" id="PTHR48043:SF105">
    <property type="entry name" value="GLUCURONOSYLTRANSFERASE"/>
    <property type="match status" value="1"/>
</dbReference>
<keyword evidence="4" id="KW-0328">Glycosyltransferase</keyword>
<dbReference type="GO" id="GO:0016020">
    <property type="term" value="C:membrane"/>
    <property type="evidence" value="ECO:0007669"/>
    <property type="project" value="UniProtKB-SubCell"/>
</dbReference>
<evidence type="ECO:0000256" key="5">
    <source>
        <dbReference type="ARBA" id="ARBA00022679"/>
    </source>
</evidence>
<dbReference type="AlphaFoldDB" id="A0A8R1DQB0"/>
<dbReference type="GO" id="GO:0015020">
    <property type="term" value="F:glucuronosyltransferase activity"/>
    <property type="evidence" value="ECO:0007669"/>
    <property type="project" value="UniProtKB-EC"/>
</dbReference>
<dbReference type="Proteomes" id="UP000005237">
    <property type="component" value="Unassembled WGS sequence"/>
</dbReference>
<proteinExistence type="inferred from homology"/>
<organism evidence="11 12">
    <name type="scientific">Caenorhabditis japonica</name>
    <dbReference type="NCBI Taxonomy" id="281687"/>
    <lineage>
        <taxon>Eukaryota</taxon>
        <taxon>Metazoa</taxon>
        <taxon>Ecdysozoa</taxon>
        <taxon>Nematoda</taxon>
        <taxon>Chromadorea</taxon>
        <taxon>Rhabditida</taxon>
        <taxon>Rhabditina</taxon>
        <taxon>Rhabditomorpha</taxon>
        <taxon>Rhabditoidea</taxon>
        <taxon>Rhabditidae</taxon>
        <taxon>Peloderinae</taxon>
        <taxon>Caenorhabditis</taxon>
    </lineage>
</organism>
<evidence type="ECO:0000256" key="1">
    <source>
        <dbReference type="ARBA" id="ARBA00004167"/>
    </source>
</evidence>
<keyword evidence="8" id="KW-1133">Transmembrane helix</keyword>
<dbReference type="FunFam" id="3.40.50.2000:FF:000038">
    <property type="entry name" value="UDP-GlucuronosylTransferase"/>
    <property type="match status" value="1"/>
</dbReference>
<accession>A0A8R1DQB0</accession>
<keyword evidence="7" id="KW-0732">Signal</keyword>
<evidence type="ECO:0000256" key="8">
    <source>
        <dbReference type="ARBA" id="ARBA00022989"/>
    </source>
</evidence>
<comment type="similarity">
    <text evidence="2">Belongs to the UDP-glycosyltransferase family.</text>
</comment>
<evidence type="ECO:0000256" key="3">
    <source>
        <dbReference type="ARBA" id="ARBA00012544"/>
    </source>
</evidence>
<comment type="subcellular location">
    <subcellularLocation>
        <location evidence="1">Membrane</location>
        <topology evidence="1">Single-pass membrane protein</topology>
    </subcellularLocation>
</comment>
<evidence type="ECO:0000256" key="6">
    <source>
        <dbReference type="ARBA" id="ARBA00022692"/>
    </source>
</evidence>
<evidence type="ECO:0000256" key="2">
    <source>
        <dbReference type="ARBA" id="ARBA00009995"/>
    </source>
</evidence>
<name>A0A8R1DQB0_CAEJA</name>
<dbReference type="PANTHER" id="PTHR48043">
    <property type="entry name" value="EG:EG0003.4 PROTEIN-RELATED"/>
    <property type="match status" value="1"/>
</dbReference>
<keyword evidence="9" id="KW-0472">Membrane</keyword>
<comment type="catalytic activity">
    <reaction evidence="10">
        <text>glucuronate acceptor + UDP-alpha-D-glucuronate = acceptor beta-D-glucuronoside + UDP + H(+)</text>
        <dbReference type="Rhea" id="RHEA:21032"/>
        <dbReference type="ChEBI" id="CHEBI:15378"/>
        <dbReference type="ChEBI" id="CHEBI:58052"/>
        <dbReference type="ChEBI" id="CHEBI:58223"/>
        <dbReference type="ChEBI" id="CHEBI:132367"/>
        <dbReference type="ChEBI" id="CHEBI:132368"/>
        <dbReference type="EC" id="2.4.1.17"/>
    </reaction>
</comment>
<evidence type="ECO:0000313" key="11">
    <source>
        <dbReference type="EnsemblMetazoa" id="CJA07872.1"/>
    </source>
</evidence>
<evidence type="ECO:0000256" key="7">
    <source>
        <dbReference type="ARBA" id="ARBA00022729"/>
    </source>
</evidence>
<dbReference type="CDD" id="cd03784">
    <property type="entry name" value="GT1_Gtf-like"/>
    <property type="match status" value="1"/>
</dbReference>
<dbReference type="Gene3D" id="3.40.50.2000">
    <property type="entry name" value="Glycogen Phosphorylase B"/>
    <property type="match status" value="1"/>
</dbReference>
<reference evidence="12" key="1">
    <citation type="submission" date="2010-08" db="EMBL/GenBank/DDBJ databases">
        <authorList>
            <consortium name="Caenorhabditis japonica Sequencing Consortium"/>
            <person name="Wilson R.K."/>
        </authorList>
    </citation>
    <scope>NUCLEOTIDE SEQUENCE [LARGE SCALE GENOMIC DNA]</scope>
    <source>
        <strain evidence="12">DF5081</strain>
    </source>
</reference>
<dbReference type="Pfam" id="PF00201">
    <property type="entry name" value="UDPGT"/>
    <property type="match status" value="1"/>
</dbReference>
<evidence type="ECO:0000256" key="9">
    <source>
        <dbReference type="ARBA" id="ARBA00023136"/>
    </source>
</evidence>
<evidence type="ECO:0000256" key="4">
    <source>
        <dbReference type="ARBA" id="ARBA00022676"/>
    </source>
</evidence>
<protein>
    <recommendedName>
        <fullName evidence="3">glucuronosyltransferase</fullName>
        <ecNumber evidence="3">2.4.1.17</ecNumber>
    </recommendedName>
</protein>
<sequence>MRILLALALILPAIYGYNYLIISPVFGYSHMKFMGKVADILADAGHNVTFLQPILYDFYAHKKVVKNPRIEVVNFELDAEGKSAATDPSSFKFFWEARRSGNPVTGAKTSAQKLYNEFEHICRHMMTDKDLHQWIRSKNFDSHISEAFDFCGLFLGDYLKLKAPIPLYTGVRSAPASHAVGEPIPLNYLPTENSQYGPDSTILDRLNDMIGLTAYHFHFSLLFDKQYEQAYRLTGGQVRTWQEILQSSTFFLTNSNPYLSFSTPTISKVVQVGGCTIDPPKSTKLDEEFDRTLSLRKATVLVSFGTVIQSSDMPKSFKEGLIDTFNRMPETTFIWKYEEDDEELKARLPKNVVLSKWVPQPALLADSRLKIFVTHGGLGSTMEVAYAGIPSVMIPIFSDQGVNAKMLARHGSAMVYSKFDLPDGEKLAKTLHTILSNDDFNVNAKRLSDILHHQPMEPKKVLLNHCEFAARFGEVKSLEPS</sequence>
<dbReference type="EnsemblMetazoa" id="CJA07872.1">
    <property type="protein sequence ID" value="CJA07872.1"/>
    <property type="gene ID" value="WBGene00127076"/>
</dbReference>
<keyword evidence="12" id="KW-1185">Reference proteome</keyword>
<dbReference type="InterPro" id="IPR050271">
    <property type="entry name" value="UDP-glycosyltransferase"/>
</dbReference>
<evidence type="ECO:0000256" key="10">
    <source>
        <dbReference type="ARBA" id="ARBA00047475"/>
    </source>
</evidence>
<evidence type="ECO:0000313" key="12">
    <source>
        <dbReference type="Proteomes" id="UP000005237"/>
    </source>
</evidence>
<dbReference type="InterPro" id="IPR002213">
    <property type="entry name" value="UDP_glucos_trans"/>
</dbReference>
<dbReference type="FunFam" id="3.40.50.2000:FF:000228">
    <property type="entry name" value="UDP-GlucuronosylTransferase"/>
    <property type="match status" value="1"/>
</dbReference>
<dbReference type="SUPFAM" id="SSF53756">
    <property type="entry name" value="UDP-Glycosyltransferase/glycogen phosphorylase"/>
    <property type="match status" value="1"/>
</dbReference>
<keyword evidence="6" id="KW-0812">Transmembrane</keyword>
<keyword evidence="5" id="KW-0808">Transferase</keyword>
<reference evidence="11" key="2">
    <citation type="submission" date="2022-06" db="UniProtKB">
        <authorList>
            <consortium name="EnsemblMetazoa"/>
        </authorList>
    </citation>
    <scope>IDENTIFICATION</scope>
    <source>
        <strain evidence="11">DF5081</strain>
    </source>
</reference>
<dbReference type="EC" id="2.4.1.17" evidence="3"/>